<dbReference type="RefSeq" id="WP_019422520.1">
    <property type="nucleotide sequence ID" value="NZ_JAJNBZ010000001.1"/>
</dbReference>
<name>A0ABS8Y9J3_9BACL</name>
<proteinExistence type="predicted"/>
<evidence type="ECO:0000313" key="3">
    <source>
        <dbReference type="Proteomes" id="UP001199916"/>
    </source>
</evidence>
<evidence type="ECO:0000313" key="2">
    <source>
        <dbReference type="EMBL" id="MCE5167759.1"/>
    </source>
</evidence>
<dbReference type="SUPFAM" id="SSF53474">
    <property type="entry name" value="alpha/beta-Hydrolases"/>
    <property type="match status" value="1"/>
</dbReference>
<keyword evidence="3" id="KW-1185">Reference proteome</keyword>
<dbReference type="Pfam" id="PF05448">
    <property type="entry name" value="AXE1"/>
    <property type="match status" value="1"/>
</dbReference>
<dbReference type="Gene3D" id="3.40.50.1820">
    <property type="entry name" value="alpha/beta hydrolase"/>
    <property type="match status" value="1"/>
</dbReference>
<comment type="caution">
    <text evidence="2">The sequence shown here is derived from an EMBL/GenBank/DDBJ whole genome shotgun (WGS) entry which is preliminary data.</text>
</comment>
<gene>
    <name evidence="2" type="ORF">LQV63_00300</name>
</gene>
<organism evidence="2 3">
    <name type="scientific">Paenibacillus profundus</name>
    <dbReference type="NCBI Taxonomy" id="1173085"/>
    <lineage>
        <taxon>Bacteria</taxon>
        <taxon>Bacillati</taxon>
        <taxon>Bacillota</taxon>
        <taxon>Bacilli</taxon>
        <taxon>Bacillales</taxon>
        <taxon>Paenibacillaceae</taxon>
        <taxon>Paenibacillus</taxon>
    </lineage>
</organism>
<dbReference type="InterPro" id="IPR029058">
    <property type="entry name" value="AB_hydrolase_fold"/>
</dbReference>
<dbReference type="PANTHER" id="PTHR40111:SF1">
    <property type="entry name" value="CEPHALOSPORIN-C DEACETYLASE"/>
    <property type="match status" value="1"/>
</dbReference>
<sequence length="324" mass="36092">MNALELRKHTLLHATADSYAPSDFTDFWQETLHQAEQRPMRSVRKLVNTPYPYMKVYDVTYEGFDETPIHGWFIVPAVERYDGQPVPCVLQVHGYTGSRGMPEDYAMFVLMGYAVFAIDIRGQGGDTGNELPLTSGMVRGWITQGITDPKQCYYRAVAVDAWRAFKWLCEQPEVDAARIAAAGSSQGGGLALLLASLEKNIAAVVAGVPNLCHMDYALMHSAGSISEASDYVARHPERLEQVIRTLSYFDLLHHAHLITQPVLMSVSWKDPICLPETIYAVYNRMTSPKQILDYPFSGHENGGGYVRNVAEFLKEHLGTANGFA</sequence>
<dbReference type="EMBL" id="JAJNBZ010000001">
    <property type="protein sequence ID" value="MCE5167759.1"/>
    <property type="molecule type" value="Genomic_DNA"/>
</dbReference>
<dbReference type="InterPro" id="IPR008391">
    <property type="entry name" value="AXE1_dom"/>
</dbReference>
<reference evidence="2 3" key="1">
    <citation type="submission" date="2021-11" db="EMBL/GenBank/DDBJ databases">
        <title>Draft genome sequence of Paenibacillus profundus YoMME, a new Gram-positive bacteria with exoelectrogenic properties.</title>
        <authorList>
            <person name="Hubenova Y."/>
            <person name="Hubenova E."/>
            <person name="Manasiev Y."/>
            <person name="Peykov S."/>
            <person name="Mitov M."/>
        </authorList>
    </citation>
    <scope>NUCLEOTIDE SEQUENCE [LARGE SCALE GENOMIC DNA]</scope>
    <source>
        <strain evidence="2 3">YoMME</strain>
    </source>
</reference>
<dbReference type="InterPro" id="IPR039069">
    <property type="entry name" value="CE7"/>
</dbReference>
<evidence type="ECO:0000259" key="1">
    <source>
        <dbReference type="Pfam" id="PF05448"/>
    </source>
</evidence>
<accession>A0ABS8Y9J3</accession>
<dbReference type="Proteomes" id="UP001199916">
    <property type="component" value="Unassembled WGS sequence"/>
</dbReference>
<protein>
    <submittedName>
        <fullName evidence="2">Acetylxylan esterase</fullName>
    </submittedName>
</protein>
<dbReference type="PANTHER" id="PTHR40111">
    <property type="entry name" value="CEPHALOSPORIN-C DEACETYLASE"/>
    <property type="match status" value="1"/>
</dbReference>
<feature type="domain" description="Acetyl xylan esterase" evidence="1">
    <location>
        <begin position="2"/>
        <end position="315"/>
    </location>
</feature>